<organism evidence="2 3">
    <name type="scientific">Candidatus Desulfatibia vada</name>
    <dbReference type="NCBI Taxonomy" id="2841696"/>
    <lineage>
        <taxon>Bacteria</taxon>
        <taxon>Pseudomonadati</taxon>
        <taxon>Thermodesulfobacteriota</taxon>
        <taxon>Desulfobacteria</taxon>
        <taxon>Desulfobacterales</taxon>
        <taxon>Desulfobacterales incertae sedis</taxon>
        <taxon>Candidatus Desulfatibia</taxon>
    </lineage>
</organism>
<dbReference type="AlphaFoldDB" id="A0A8J6NYS7"/>
<dbReference type="Gene3D" id="3.40.50.1010">
    <property type="entry name" value="5'-nuclease"/>
    <property type="match status" value="1"/>
</dbReference>
<name>A0A8J6NYS7_9BACT</name>
<dbReference type="InterPro" id="IPR029060">
    <property type="entry name" value="PIN-like_dom_sf"/>
</dbReference>
<proteinExistence type="predicted"/>
<reference evidence="2 3" key="1">
    <citation type="submission" date="2020-08" db="EMBL/GenBank/DDBJ databases">
        <title>Bridging the membrane lipid divide: bacteria of the FCB group superphylum have the potential to synthesize archaeal ether lipids.</title>
        <authorList>
            <person name="Villanueva L."/>
            <person name="Von Meijenfeldt F.A.B."/>
            <person name="Westbye A.B."/>
            <person name="Yadav S."/>
            <person name="Hopmans E.C."/>
            <person name="Dutilh B.E."/>
            <person name="Sinninghe Damste J.S."/>
        </authorList>
    </citation>
    <scope>NUCLEOTIDE SEQUENCE [LARGE SCALE GENOMIC DNA]</scope>
    <source>
        <strain evidence="2">NIOZ-UU17</strain>
    </source>
</reference>
<dbReference type="Pfam" id="PF13470">
    <property type="entry name" value="PIN_3"/>
    <property type="match status" value="1"/>
</dbReference>
<evidence type="ECO:0000313" key="3">
    <source>
        <dbReference type="Proteomes" id="UP000605201"/>
    </source>
</evidence>
<accession>A0A8J6NYS7</accession>
<comment type="caution">
    <text evidence="2">The sequence shown here is derived from an EMBL/GenBank/DDBJ whole genome shotgun (WGS) entry which is preliminary data.</text>
</comment>
<dbReference type="PANTHER" id="PTHR34610:SF3">
    <property type="entry name" value="SSL7007 PROTEIN"/>
    <property type="match status" value="1"/>
</dbReference>
<gene>
    <name evidence="2" type="ORF">H8D96_03710</name>
</gene>
<sequence length="138" mass="15769">MIRVVVDTNVFISSFFGANPRKIIDLWKSGQITLCLSRPVIDEYIDVLVRMGLQNERELEELLSLFAQGFHVLFTAKTPNLNVVEKDPDDNKFIECAVALNSKFIISGDKALREIADYMGIKIQSPKQFLDEYSKLNR</sequence>
<dbReference type="NCBIfam" id="TIGR00305">
    <property type="entry name" value="putative toxin-antitoxin system toxin component, PIN family"/>
    <property type="match status" value="1"/>
</dbReference>
<dbReference type="PANTHER" id="PTHR34610">
    <property type="entry name" value="SSL7007 PROTEIN"/>
    <property type="match status" value="1"/>
</dbReference>
<dbReference type="InterPro" id="IPR002716">
    <property type="entry name" value="PIN_dom"/>
</dbReference>
<dbReference type="SUPFAM" id="SSF88723">
    <property type="entry name" value="PIN domain-like"/>
    <property type="match status" value="1"/>
</dbReference>
<dbReference type="Proteomes" id="UP000605201">
    <property type="component" value="Unassembled WGS sequence"/>
</dbReference>
<evidence type="ECO:0000259" key="1">
    <source>
        <dbReference type="SMART" id="SM00670"/>
    </source>
</evidence>
<evidence type="ECO:0000313" key="2">
    <source>
        <dbReference type="EMBL" id="MBC8431006.1"/>
    </source>
</evidence>
<dbReference type="InterPro" id="IPR002850">
    <property type="entry name" value="PIN_toxin-like"/>
</dbReference>
<dbReference type="EMBL" id="JACNIG010000100">
    <property type="protein sequence ID" value="MBC8431006.1"/>
    <property type="molecule type" value="Genomic_DNA"/>
</dbReference>
<feature type="domain" description="PIN" evidence="1">
    <location>
        <begin position="2"/>
        <end position="114"/>
    </location>
</feature>
<protein>
    <submittedName>
        <fullName evidence="2">Putative toxin-antitoxin system toxin component, PIN family</fullName>
    </submittedName>
</protein>
<dbReference type="SMART" id="SM00670">
    <property type="entry name" value="PINc"/>
    <property type="match status" value="1"/>
</dbReference>